<keyword evidence="2" id="KW-1185">Reference proteome</keyword>
<sequence length="285" mass="32903">MSRKTIAPSRAEKLPPELLEIVFSFLDPEDFVAPGPRSQSLWTQAITWAQNGYRRWRAEYSWAGTPIICTGTHLSSLPQPMYDMFPEATPSPPPQGLISRQRISRANRNEASEWNHNVTNSYNKNPIPYDESYRENFGKIVSLAGIPERLHEAMAACLPTLDIEHGSKWYLRNLTQKEYIRMEIAKTTTGEITVVLLGKNWLTLDILLMWLISWSQKDYETGFTWEELEQGDVYNDIQDADLMDTNRRERRIGQVFKSMKAGKWAAHALDVVDVEMGEGWFDRHH</sequence>
<comment type="caution">
    <text evidence="1">The sequence shown here is derived from an EMBL/GenBank/DDBJ whole genome shotgun (WGS) entry which is preliminary data.</text>
</comment>
<protein>
    <recommendedName>
        <fullName evidence="3">F-box domain-containing protein</fullName>
    </recommendedName>
</protein>
<dbReference type="OrthoDB" id="2588098at2759"/>
<reference evidence="1 2" key="1">
    <citation type="submission" date="2015-09" db="EMBL/GenBank/DDBJ databases">
        <title>Draft genome of a European isolate of the apple canker pathogen Neonectria ditissima.</title>
        <authorList>
            <person name="Gomez-Cortecero A."/>
            <person name="Harrison R.J."/>
            <person name="Armitage A.D."/>
        </authorList>
    </citation>
    <scope>NUCLEOTIDE SEQUENCE [LARGE SCALE GENOMIC DNA]</scope>
    <source>
        <strain evidence="1 2">R09/05</strain>
    </source>
</reference>
<evidence type="ECO:0000313" key="2">
    <source>
        <dbReference type="Proteomes" id="UP000050424"/>
    </source>
</evidence>
<dbReference type="AlphaFoldDB" id="A0A0N8H6M6"/>
<accession>A0A0N8H6M6</accession>
<organism evidence="1 2">
    <name type="scientific">Neonectria ditissima</name>
    <dbReference type="NCBI Taxonomy" id="78410"/>
    <lineage>
        <taxon>Eukaryota</taxon>
        <taxon>Fungi</taxon>
        <taxon>Dikarya</taxon>
        <taxon>Ascomycota</taxon>
        <taxon>Pezizomycotina</taxon>
        <taxon>Sordariomycetes</taxon>
        <taxon>Hypocreomycetidae</taxon>
        <taxon>Hypocreales</taxon>
        <taxon>Nectriaceae</taxon>
        <taxon>Neonectria</taxon>
    </lineage>
</organism>
<dbReference type="EMBL" id="LKCW01000108">
    <property type="protein sequence ID" value="KPM39396.1"/>
    <property type="molecule type" value="Genomic_DNA"/>
</dbReference>
<evidence type="ECO:0000313" key="1">
    <source>
        <dbReference type="EMBL" id="KPM39396.1"/>
    </source>
</evidence>
<dbReference type="Proteomes" id="UP000050424">
    <property type="component" value="Unassembled WGS sequence"/>
</dbReference>
<evidence type="ECO:0008006" key="3">
    <source>
        <dbReference type="Google" id="ProtNLM"/>
    </source>
</evidence>
<proteinExistence type="predicted"/>
<dbReference type="CDD" id="cd09917">
    <property type="entry name" value="F-box_SF"/>
    <property type="match status" value="1"/>
</dbReference>
<gene>
    <name evidence="1" type="ORF">AK830_g7151</name>
</gene>
<name>A0A0N8H6M6_9HYPO</name>